<protein>
    <submittedName>
        <fullName evidence="1">Uncharacterized protein</fullName>
    </submittedName>
</protein>
<name>A0ABM8EJF1_9BACT</name>
<proteinExistence type="predicted"/>
<dbReference type="Proteomes" id="UP001317705">
    <property type="component" value="Chromosome"/>
</dbReference>
<dbReference type="SUPFAM" id="SSF103515">
    <property type="entry name" value="Autotransporter"/>
    <property type="match status" value="1"/>
</dbReference>
<accession>A0ABM8EJF1</accession>
<dbReference type="EMBL" id="AP027151">
    <property type="protein sequence ID" value="BDV42593.1"/>
    <property type="molecule type" value="Genomic_DNA"/>
</dbReference>
<sequence>MYNDAKARINGLYFPSLAELGYTDAVLTSSFYALEDLPAIQEYSDLHYRQIDLSVGGTYNVTTNLFVTAQAGFQQFIDDAPYVYGDQDGTVYSGSLGIGYRF</sequence>
<keyword evidence="2" id="KW-1185">Reference proteome</keyword>
<evidence type="ECO:0000313" key="1">
    <source>
        <dbReference type="EMBL" id="BDV42593.1"/>
    </source>
</evidence>
<organism evidence="1 2">
    <name type="scientific">Geotalea uraniireducens</name>
    <dbReference type="NCBI Taxonomy" id="351604"/>
    <lineage>
        <taxon>Bacteria</taxon>
        <taxon>Pseudomonadati</taxon>
        <taxon>Thermodesulfobacteriota</taxon>
        <taxon>Desulfuromonadia</taxon>
        <taxon>Geobacterales</taxon>
        <taxon>Geobacteraceae</taxon>
        <taxon>Geotalea</taxon>
    </lineage>
</organism>
<reference evidence="1 2" key="1">
    <citation type="submission" date="2022-12" db="EMBL/GenBank/DDBJ databases">
        <title>Polyphasic characterization of Geotalea uranireducens NIT-SL11 newly isolated from a complex of sewage sludge and microbially reduced graphene oxide.</title>
        <authorList>
            <person name="Xie L."/>
            <person name="Yoshida N."/>
            <person name="Meng L."/>
        </authorList>
    </citation>
    <scope>NUCLEOTIDE SEQUENCE [LARGE SCALE GENOMIC DNA]</scope>
    <source>
        <strain evidence="1 2">NIT-SL11</strain>
    </source>
</reference>
<evidence type="ECO:0000313" key="2">
    <source>
        <dbReference type="Proteomes" id="UP001317705"/>
    </source>
</evidence>
<dbReference type="InterPro" id="IPR036709">
    <property type="entry name" value="Autotransporte_beta_dom_sf"/>
</dbReference>
<gene>
    <name evidence="1" type="ORF">GURASL_15160</name>
</gene>